<name>A0ABW1BZR4_9ACTN</name>
<organism evidence="2 3">
    <name type="scientific">Nonomuraea harbinensis</name>
    <dbReference type="NCBI Taxonomy" id="1286938"/>
    <lineage>
        <taxon>Bacteria</taxon>
        <taxon>Bacillati</taxon>
        <taxon>Actinomycetota</taxon>
        <taxon>Actinomycetes</taxon>
        <taxon>Streptosporangiales</taxon>
        <taxon>Streptosporangiaceae</taxon>
        <taxon>Nonomuraea</taxon>
    </lineage>
</organism>
<sequence>MTDNNKNGAFGRAVRRIAAVAVISAAALSLAAGSAQARPPDIWYPCTIDGKPMWCMDVN</sequence>
<protein>
    <submittedName>
        <fullName evidence="2">Uncharacterized protein</fullName>
    </submittedName>
</protein>
<evidence type="ECO:0000313" key="2">
    <source>
        <dbReference type="EMBL" id="MFC5818183.1"/>
    </source>
</evidence>
<proteinExistence type="predicted"/>
<accession>A0ABW1BZR4</accession>
<dbReference type="Proteomes" id="UP001596096">
    <property type="component" value="Unassembled WGS sequence"/>
</dbReference>
<gene>
    <name evidence="2" type="ORF">ACFPUY_24025</name>
</gene>
<dbReference type="RefSeq" id="WP_219546018.1">
    <property type="nucleotide sequence ID" value="NZ_JAHKRN010000020.1"/>
</dbReference>
<evidence type="ECO:0000256" key="1">
    <source>
        <dbReference type="SAM" id="SignalP"/>
    </source>
</evidence>
<feature type="chain" id="PRO_5047421932" evidence="1">
    <location>
        <begin position="38"/>
        <end position="59"/>
    </location>
</feature>
<feature type="signal peptide" evidence="1">
    <location>
        <begin position="1"/>
        <end position="37"/>
    </location>
</feature>
<evidence type="ECO:0000313" key="3">
    <source>
        <dbReference type="Proteomes" id="UP001596096"/>
    </source>
</evidence>
<keyword evidence="3" id="KW-1185">Reference proteome</keyword>
<keyword evidence="1" id="KW-0732">Signal</keyword>
<reference evidence="3" key="1">
    <citation type="journal article" date="2019" name="Int. J. Syst. Evol. Microbiol.">
        <title>The Global Catalogue of Microorganisms (GCM) 10K type strain sequencing project: providing services to taxonomists for standard genome sequencing and annotation.</title>
        <authorList>
            <consortium name="The Broad Institute Genomics Platform"/>
            <consortium name="The Broad Institute Genome Sequencing Center for Infectious Disease"/>
            <person name="Wu L."/>
            <person name="Ma J."/>
        </authorList>
    </citation>
    <scope>NUCLEOTIDE SEQUENCE [LARGE SCALE GENOMIC DNA]</scope>
    <source>
        <strain evidence="3">CGMCC 4.7106</strain>
    </source>
</reference>
<dbReference type="EMBL" id="JBHSNW010000012">
    <property type="protein sequence ID" value="MFC5818183.1"/>
    <property type="molecule type" value="Genomic_DNA"/>
</dbReference>
<comment type="caution">
    <text evidence="2">The sequence shown here is derived from an EMBL/GenBank/DDBJ whole genome shotgun (WGS) entry which is preliminary data.</text>
</comment>